<accession>A0ABN9TS31</accession>
<evidence type="ECO:0000256" key="2">
    <source>
        <dbReference type="SAM" id="Phobius"/>
    </source>
</evidence>
<dbReference type="PANTHER" id="PTHR44825">
    <property type="match status" value="1"/>
</dbReference>
<dbReference type="InterPro" id="IPR001623">
    <property type="entry name" value="DnaJ_domain"/>
</dbReference>
<keyword evidence="2" id="KW-0812">Transmembrane</keyword>
<comment type="caution">
    <text evidence="4">The sequence shown here is derived from an EMBL/GenBank/DDBJ whole genome shotgun (WGS) entry which is preliminary data.</text>
</comment>
<keyword evidence="5" id="KW-1185">Reference proteome</keyword>
<organism evidence="4 5">
    <name type="scientific">Prorocentrum cordatum</name>
    <dbReference type="NCBI Taxonomy" id="2364126"/>
    <lineage>
        <taxon>Eukaryota</taxon>
        <taxon>Sar</taxon>
        <taxon>Alveolata</taxon>
        <taxon>Dinophyceae</taxon>
        <taxon>Prorocentrales</taxon>
        <taxon>Prorocentraceae</taxon>
        <taxon>Prorocentrum</taxon>
    </lineage>
</organism>
<dbReference type="SMART" id="SM00271">
    <property type="entry name" value="DnaJ"/>
    <property type="match status" value="1"/>
</dbReference>
<evidence type="ECO:0000313" key="5">
    <source>
        <dbReference type="Proteomes" id="UP001189429"/>
    </source>
</evidence>
<dbReference type="Gene3D" id="1.10.287.110">
    <property type="entry name" value="DnaJ domain"/>
    <property type="match status" value="1"/>
</dbReference>
<feature type="region of interest" description="Disordered" evidence="1">
    <location>
        <begin position="1"/>
        <end position="36"/>
    </location>
</feature>
<feature type="compositionally biased region" description="Low complexity" evidence="1">
    <location>
        <begin position="1"/>
        <end position="16"/>
    </location>
</feature>
<protein>
    <recommendedName>
        <fullName evidence="3">J domain-containing protein</fullName>
    </recommendedName>
</protein>
<proteinExistence type="predicted"/>
<name>A0ABN9TS31_9DINO</name>
<dbReference type="Pfam" id="PF00226">
    <property type="entry name" value="DnaJ"/>
    <property type="match status" value="1"/>
</dbReference>
<dbReference type="EMBL" id="CAUYUJ010014948">
    <property type="protein sequence ID" value="CAK0848025.1"/>
    <property type="molecule type" value="Genomic_DNA"/>
</dbReference>
<feature type="transmembrane region" description="Helical" evidence="2">
    <location>
        <begin position="206"/>
        <end position="223"/>
    </location>
</feature>
<keyword evidence="2" id="KW-1133">Transmembrane helix</keyword>
<sequence length="229" mass="24257">MPAPAGPASAPAMAPALQGGRLPAGRAPSRTRARLRRTARRGTLVALLAFAAFREERALRPAFFGEPMPQPHATSREPPPRRPWPRTAPGGSLSAWEVLEVTPGAAKEDIKVAYLQKAKTEHPDRRPGDKDAVEKFIRINAAYKELMEGPSSSLLPDAGGAAAPAAPKSASAGAVDDDEGNVYLAGVASSFVVVLYFGLFESSERLPLAAYILSIWLAVLALIPSKKTT</sequence>
<evidence type="ECO:0000259" key="3">
    <source>
        <dbReference type="PROSITE" id="PS50076"/>
    </source>
</evidence>
<dbReference type="SUPFAM" id="SSF46565">
    <property type="entry name" value="Chaperone J-domain"/>
    <property type="match status" value="1"/>
</dbReference>
<keyword evidence="2" id="KW-0472">Membrane</keyword>
<gene>
    <name evidence="4" type="ORF">PCOR1329_LOCUS41080</name>
</gene>
<evidence type="ECO:0000313" key="4">
    <source>
        <dbReference type="EMBL" id="CAK0848025.1"/>
    </source>
</evidence>
<dbReference type="InterPro" id="IPR052763">
    <property type="entry name" value="DnaJ_C4"/>
</dbReference>
<dbReference type="CDD" id="cd06257">
    <property type="entry name" value="DnaJ"/>
    <property type="match status" value="1"/>
</dbReference>
<dbReference type="PANTHER" id="PTHR44825:SF1">
    <property type="entry name" value="DNAJ HOMOLOG SUBFAMILY C MEMBER 4"/>
    <property type="match status" value="1"/>
</dbReference>
<reference evidence="4" key="1">
    <citation type="submission" date="2023-10" db="EMBL/GenBank/DDBJ databases">
        <authorList>
            <person name="Chen Y."/>
            <person name="Shah S."/>
            <person name="Dougan E. K."/>
            <person name="Thang M."/>
            <person name="Chan C."/>
        </authorList>
    </citation>
    <scope>NUCLEOTIDE SEQUENCE [LARGE SCALE GENOMIC DNA]</scope>
</reference>
<dbReference type="PRINTS" id="PR00625">
    <property type="entry name" value="JDOMAIN"/>
</dbReference>
<evidence type="ECO:0000256" key="1">
    <source>
        <dbReference type="SAM" id="MobiDB-lite"/>
    </source>
</evidence>
<feature type="region of interest" description="Disordered" evidence="1">
    <location>
        <begin position="62"/>
        <end position="91"/>
    </location>
</feature>
<dbReference type="Proteomes" id="UP001189429">
    <property type="component" value="Unassembled WGS sequence"/>
</dbReference>
<dbReference type="PROSITE" id="PS50076">
    <property type="entry name" value="DNAJ_2"/>
    <property type="match status" value="1"/>
</dbReference>
<dbReference type="InterPro" id="IPR036869">
    <property type="entry name" value="J_dom_sf"/>
</dbReference>
<feature type="domain" description="J" evidence="3">
    <location>
        <begin position="94"/>
        <end position="159"/>
    </location>
</feature>